<evidence type="ECO:0000256" key="11">
    <source>
        <dbReference type="ARBA" id="ARBA00032235"/>
    </source>
</evidence>
<keyword evidence="6" id="KW-0799">Topoisomerase</keyword>
<dbReference type="InterPro" id="IPR013824">
    <property type="entry name" value="Topo_IA_cen_sub1"/>
</dbReference>
<protein>
    <recommendedName>
        <fullName evidence="3">DNA topoisomerase</fullName>
        <ecNumber evidence="3">5.6.2.1</ecNumber>
    </recommendedName>
    <alternativeName>
        <fullName evidence="12">Omega-protein</fullName>
    </alternativeName>
    <alternativeName>
        <fullName evidence="11">Relaxing enzyme</fullName>
    </alternativeName>
    <alternativeName>
        <fullName evidence="9">Swivelase</fullName>
    </alternativeName>
    <alternativeName>
        <fullName evidence="10">Untwisting enzyme</fullName>
    </alternativeName>
</protein>
<dbReference type="GO" id="GO:0043597">
    <property type="term" value="C:cytoplasmic replication fork"/>
    <property type="evidence" value="ECO:0007669"/>
    <property type="project" value="TreeGrafter"/>
</dbReference>
<dbReference type="InterPro" id="IPR023405">
    <property type="entry name" value="Topo_IA_core_domain"/>
</dbReference>
<dbReference type="PRINTS" id="PR00417">
    <property type="entry name" value="PRTPISMRASEI"/>
</dbReference>
<dbReference type="EMBL" id="NOII01000001">
    <property type="protein sequence ID" value="OYD59493.1"/>
    <property type="molecule type" value="Genomic_DNA"/>
</dbReference>
<dbReference type="Pfam" id="PF01751">
    <property type="entry name" value="Toprim"/>
    <property type="match status" value="1"/>
</dbReference>
<gene>
    <name evidence="16" type="ORF">CGZ90_06275</name>
</gene>
<organism evidence="16 17">
    <name type="scientific">Fictibacillus aquaticus</name>
    <dbReference type="NCBI Taxonomy" id="2021314"/>
    <lineage>
        <taxon>Bacteria</taxon>
        <taxon>Bacillati</taxon>
        <taxon>Bacillota</taxon>
        <taxon>Bacilli</taxon>
        <taxon>Bacillales</taxon>
        <taxon>Fictibacillaceae</taxon>
        <taxon>Fictibacillus</taxon>
    </lineage>
</organism>
<keyword evidence="8 16" id="KW-0413">Isomerase</keyword>
<dbReference type="PROSITE" id="PS50880">
    <property type="entry name" value="TOPRIM"/>
    <property type="match status" value="1"/>
</dbReference>
<dbReference type="InterPro" id="IPR023406">
    <property type="entry name" value="Topo_IA_AS"/>
</dbReference>
<dbReference type="RefSeq" id="WP_094251454.1">
    <property type="nucleotide sequence ID" value="NZ_JBHLXL010000001.1"/>
</dbReference>
<accession>A0A235FES3</accession>
<feature type="domain" description="Toprim" evidence="14">
    <location>
        <begin position="2"/>
        <end position="135"/>
    </location>
</feature>
<dbReference type="PROSITE" id="PS00396">
    <property type="entry name" value="TOPO_IA_1"/>
    <property type="match status" value="1"/>
</dbReference>
<dbReference type="AlphaFoldDB" id="A0A235FES3"/>
<evidence type="ECO:0000259" key="14">
    <source>
        <dbReference type="PROSITE" id="PS50880"/>
    </source>
</evidence>
<evidence type="ECO:0000313" key="17">
    <source>
        <dbReference type="Proteomes" id="UP000215059"/>
    </source>
</evidence>
<evidence type="ECO:0000256" key="2">
    <source>
        <dbReference type="ARBA" id="ARBA00009446"/>
    </source>
</evidence>
<dbReference type="NCBIfam" id="TIGR01056">
    <property type="entry name" value="topB"/>
    <property type="match status" value="1"/>
</dbReference>
<reference evidence="16 17" key="1">
    <citation type="submission" date="2017-07" db="EMBL/GenBank/DDBJ databases">
        <title>Fictibacillus sp. nov. GDSW-R2A3 Genome sequencing and assembly.</title>
        <authorList>
            <person name="Mayilraj S."/>
        </authorList>
    </citation>
    <scope>NUCLEOTIDE SEQUENCE [LARGE SCALE GENOMIC DNA]</scope>
    <source>
        <strain evidence="16 17">GDSW-R2A3</strain>
    </source>
</reference>
<dbReference type="EC" id="5.6.2.1" evidence="3"/>
<dbReference type="GO" id="GO:0006310">
    <property type="term" value="P:DNA recombination"/>
    <property type="evidence" value="ECO:0007669"/>
    <property type="project" value="TreeGrafter"/>
</dbReference>
<evidence type="ECO:0000256" key="8">
    <source>
        <dbReference type="ARBA" id="ARBA00023235"/>
    </source>
</evidence>
<evidence type="ECO:0000256" key="7">
    <source>
        <dbReference type="ARBA" id="ARBA00023125"/>
    </source>
</evidence>
<evidence type="ECO:0000256" key="4">
    <source>
        <dbReference type="ARBA" id="ARBA00022723"/>
    </source>
</evidence>
<dbReference type="Proteomes" id="UP000215059">
    <property type="component" value="Unassembled WGS sequence"/>
</dbReference>
<proteinExistence type="inferred from homology"/>
<evidence type="ECO:0000256" key="3">
    <source>
        <dbReference type="ARBA" id="ARBA00012891"/>
    </source>
</evidence>
<dbReference type="GO" id="GO:0003917">
    <property type="term" value="F:DNA topoisomerase type I (single strand cut, ATP-independent) activity"/>
    <property type="evidence" value="ECO:0007669"/>
    <property type="project" value="UniProtKB-EC"/>
</dbReference>
<dbReference type="Gene3D" id="3.40.50.140">
    <property type="match status" value="1"/>
</dbReference>
<dbReference type="InterPro" id="IPR006171">
    <property type="entry name" value="TOPRIM_dom"/>
</dbReference>
<dbReference type="CDD" id="cd03362">
    <property type="entry name" value="TOPRIM_TopoIA_TopoIII"/>
    <property type="match status" value="1"/>
</dbReference>
<evidence type="ECO:0000256" key="6">
    <source>
        <dbReference type="ARBA" id="ARBA00023029"/>
    </source>
</evidence>
<dbReference type="InterPro" id="IPR000380">
    <property type="entry name" value="Topo_IA"/>
</dbReference>
<dbReference type="GO" id="GO:0006281">
    <property type="term" value="P:DNA repair"/>
    <property type="evidence" value="ECO:0007669"/>
    <property type="project" value="TreeGrafter"/>
</dbReference>
<dbReference type="InterPro" id="IPR013497">
    <property type="entry name" value="Topo_IA_cen"/>
</dbReference>
<feature type="compositionally biased region" description="Low complexity" evidence="13">
    <location>
        <begin position="689"/>
        <end position="698"/>
    </location>
</feature>
<evidence type="ECO:0000256" key="13">
    <source>
        <dbReference type="SAM" id="MobiDB-lite"/>
    </source>
</evidence>
<evidence type="ECO:0000256" key="12">
    <source>
        <dbReference type="ARBA" id="ARBA00032877"/>
    </source>
</evidence>
<dbReference type="InterPro" id="IPR005738">
    <property type="entry name" value="TopoIII"/>
</dbReference>
<dbReference type="SMART" id="SM00437">
    <property type="entry name" value="TOP1Ac"/>
    <property type="match status" value="1"/>
</dbReference>
<feature type="region of interest" description="Disordered" evidence="13">
    <location>
        <begin position="657"/>
        <end position="704"/>
    </location>
</feature>
<dbReference type="SUPFAM" id="SSF56712">
    <property type="entry name" value="Prokaryotic type I DNA topoisomerase"/>
    <property type="match status" value="1"/>
</dbReference>
<dbReference type="PANTHER" id="PTHR11390">
    <property type="entry name" value="PROKARYOTIC DNA TOPOISOMERASE"/>
    <property type="match status" value="1"/>
</dbReference>
<dbReference type="Pfam" id="PF01131">
    <property type="entry name" value="Topoisom_bac"/>
    <property type="match status" value="1"/>
</dbReference>
<dbReference type="CDD" id="cd00186">
    <property type="entry name" value="TOP1Ac"/>
    <property type="match status" value="1"/>
</dbReference>
<evidence type="ECO:0000256" key="1">
    <source>
        <dbReference type="ARBA" id="ARBA00000213"/>
    </source>
</evidence>
<dbReference type="InterPro" id="IPR013826">
    <property type="entry name" value="Topo_IA_cen_sub3"/>
</dbReference>
<keyword evidence="5" id="KW-0460">Magnesium</keyword>
<dbReference type="InterPro" id="IPR034144">
    <property type="entry name" value="TOPRIM_TopoIII"/>
</dbReference>
<dbReference type="SMART" id="SM00493">
    <property type="entry name" value="TOPRIM"/>
    <property type="match status" value="1"/>
</dbReference>
<keyword evidence="7" id="KW-0238">DNA-binding</keyword>
<evidence type="ECO:0000256" key="10">
    <source>
        <dbReference type="ARBA" id="ARBA00031985"/>
    </source>
</evidence>
<feature type="domain" description="Topo IA-type catalytic" evidence="15">
    <location>
        <begin position="152"/>
        <end position="566"/>
    </location>
</feature>
<evidence type="ECO:0000313" key="16">
    <source>
        <dbReference type="EMBL" id="OYD59493.1"/>
    </source>
</evidence>
<sequence>MKQLILAEKPSVARDLARVLGCSQKNKSFIEGPKHIVTWALGHLVELKMPEDYDKNYQQWRLEDLPIIPKHMGLKPIRQVSHQLRAIESLAKRKDVGEFIIATDAGREGELVARWILEKVRWQKPVKRLWISSITDKAIRDGFKNLKPAAEYDNLYQSALCRAEADWLIGLNVTRALTTRFNDPLSAGRVQTPTLAMILEREREIAAFQPKEYWTINAAIGMLDAAWEKNGEKRQFDGSRAEEIASKVKGGKGIVKSLDKKEKTEAHPMPYDLTELQRDANRRFGFSAKKTSSVLQKLYEQYKLVTYPRTDSRYLTKDMENTMFDRLQAISSGYRDEVKPGLKNKGNVVAKKVFNDAKVTDHHAIIPTDEPLFLGDLDNDERKLYDLIVRRFLALFYPAYRFETISAVIDVAGEMFTSRETAVLDAGFKALGGRDEDASGSNLLSGLKVGQELPVKSVNLQKKLTEAPSRLTEADLLSRMEKYSLGTPATRADIIEKLLGSESIDRQNGKLFPTPKGKQLIELVNNDLKSPELTATWEQQLEAIARGKGNPKEFLSNIRSQTKQLVMEIKTSEQTYRAHNLTGSKCPECGELLKEVKGRDGKSLVCSSAECGYRRRKDPKLSNRRCPQCHKKMEIHNGKAGTYFQCRPCNVVDKAADKKKTVSKREERQLMKKYSSKNDDDNGGGLGGSSLADALKAAMENKNK</sequence>
<dbReference type="OrthoDB" id="9803554at2"/>
<comment type="catalytic activity">
    <reaction evidence="1">
        <text>ATP-independent breakage of single-stranded DNA, followed by passage and rejoining.</text>
        <dbReference type="EC" id="5.6.2.1"/>
    </reaction>
</comment>
<keyword evidence="17" id="KW-1185">Reference proteome</keyword>
<dbReference type="PROSITE" id="PS52039">
    <property type="entry name" value="TOPO_IA_2"/>
    <property type="match status" value="1"/>
</dbReference>
<dbReference type="InterPro" id="IPR013825">
    <property type="entry name" value="Topo_IA_cen_sub2"/>
</dbReference>
<dbReference type="Gene3D" id="1.10.290.10">
    <property type="entry name" value="Topoisomerase I, domain 4"/>
    <property type="match status" value="1"/>
</dbReference>
<evidence type="ECO:0000256" key="5">
    <source>
        <dbReference type="ARBA" id="ARBA00022842"/>
    </source>
</evidence>
<evidence type="ECO:0000256" key="9">
    <source>
        <dbReference type="ARBA" id="ARBA00030003"/>
    </source>
</evidence>
<evidence type="ECO:0000259" key="15">
    <source>
        <dbReference type="PROSITE" id="PS52039"/>
    </source>
</evidence>
<dbReference type="Gene3D" id="1.10.460.10">
    <property type="entry name" value="Topoisomerase I, domain 2"/>
    <property type="match status" value="1"/>
</dbReference>
<dbReference type="GO" id="GO:0003677">
    <property type="term" value="F:DNA binding"/>
    <property type="evidence" value="ECO:0007669"/>
    <property type="project" value="UniProtKB-KW"/>
</dbReference>
<dbReference type="PANTHER" id="PTHR11390:SF21">
    <property type="entry name" value="DNA TOPOISOMERASE 3-ALPHA"/>
    <property type="match status" value="1"/>
</dbReference>
<dbReference type="GO" id="GO:0006265">
    <property type="term" value="P:DNA topological change"/>
    <property type="evidence" value="ECO:0007669"/>
    <property type="project" value="InterPro"/>
</dbReference>
<keyword evidence="4" id="KW-0479">Metal-binding</keyword>
<dbReference type="InterPro" id="IPR003601">
    <property type="entry name" value="Topo_IA_2"/>
</dbReference>
<dbReference type="InterPro" id="IPR003602">
    <property type="entry name" value="Topo_IA_DNA-bd_dom"/>
</dbReference>
<name>A0A235FES3_9BACL</name>
<dbReference type="SMART" id="SM00436">
    <property type="entry name" value="TOP1Bc"/>
    <property type="match status" value="1"/>
</dbReference>
<dbReference type="NCBIfam" id="NF005829">
    <property type="entry name" value="PRK07726.1"/>
    <property type="match status" value="1"/>
</dbReference>
<feature type="compositionally biased region" description="Basic and acidic residues" evidence="13">
    <location>
        <begin position="657"/>
        <end position="680"/>
    </location>
</feature>
<comment type="similarity">
    <text evidence="2">Belongs to the type IA topoisomerase family.</text>
</comment>
<comment type="caution">
    <text evidence="16">The sequence shown here is derived from an EMBL/GenBank/DDBJ whole genome shotgun (WGS) entry which is preliminary data.</text>
</comment>
<dbReference type="Gene3D" id="2.70.20.10">
    <property type="entry name" value="Topoisomerase I, domain 3"/>
    <property type="match status" value="1"/>
</dbReference>
<dbReference type="GO" id="GO:0046872">
    <property type="term" value="F:metal ion binding"/>
    <property type="evidence" value="ECO:0007669"/>
    <property type="project" value="UniProtKB-KW"/>
</dbReference>